<evidence type="ECO:0000256" key="4">
    <source>
        <dbReference type="ARBA" id="ARBA00022475"/>
    </source>
</evidence>
<evidence type="ECO:0000313" key="11">
    <source>
        <dbReference type="Proteomes" id="UP000295496"/>
    </source>
</evidence>
<dbReference type="GO" id="GO:0005886">
    <property type="term" value="C:plasma membrane"/>
    <property type="evidence" value="ECO:0007669"/>
    <property type="project" value="UniProtKB-SubCell"/>
</dbReference>
<organism evidence="10 11">
    <name type="scientific">Lonepinella koalarum</name>
    <dbReference type="NCBI Taxonomy" id="53417"/>
    <lineage>
        <taxon>Bacteria</taxon>
        <taxon>Pseudomonadati</taxon>
        <taxon>Pseudomonadota</taxon>
        <taxon>Gammaproteobacteria</taxon>
        <taxon>Pasteurellales</taxon>
        <taxon>Pasteurellaceae</taxon>
        <taxon>Lonepinella</taxon>
    </lineage>
</organism>
<name>A0A4R1KWH3_9PAST</name>
<dbReference type="InterPro" id="IPR047817">
    <property type="entry name" value="ABC2_TM_bact-type"/>
</dbReference>
<feature type="transmembrane region" description="Helical" evidence="8">
    <location>
        <begin position="20"/>
        <end position="40"/>
    </location>
</feature>
<dbReference type="GO" id="GO:0140359">
    <property type="term" value="F:ABC-type transporter activity"/>
    <property type="evidence" value="ECO:0007669"/>
    <property type="project" value="InterPro"/>
</dbReference>
<keyword evidence="6 8" id="KW-1133">Transmembrane helix</keyword>
<feature type="transmembrane region" description="Helical" evidence="8">
    <location>
        <begin position="344"/>
        <end position="365"/>
    </location>
</feature>
<reference evidence="10 11" key="1">
    <citation type="submission" date="2019-03" db="EMBL/GenBank/DDBJ databases">
        <title>Genomic Encyclopedia of Type Strains, Phase IV (KMG-IV): sequencing the most valuable type-strain genomes for metagenomic binning, comparative biology and taxonomic classification.</title>
        <authorList>
            <person name="Goeker M."/>
        </authorList>
    </citation>
    <scope>NUCLEOTIDE SEQUENCE [LARGE SCALE GENOMIC DNA]</scope>
    <source>
        <strain evidence="10 11">DSM 10053</strain>
    </source>
</reference>
<gene>
    <name evidence="10" type="ORF">EV692_1502</name>
</gene>
<evidence type="ECO:0000256" key="6">
    <source>
        <dbReference type="ARBA" id="ARBA00022989"/>
    </source>
</evidence>
<dbReference type="Pfam" id="PF12698">
    <property type="entry name" value="ABC2_membrane_3"/>
    <property type="match status" value="1"/>
</dbReference>
<keyword evidence="7 8" id="KW-0472">Membrane</keyword>
<comment type="similarity">
    <text evidence="2">Belongs to the ABC-2 integral membrane protein family.</text>
</comment>
<dbReference type="PANTHER" id="PTHR30294">
    <property type="entry name" value="MEMBRANE COMPONENT OF ABC TRANSPORTER YHHJ-RELATED"/>
    <property type="match status" value="1"/>
</dbReference>
<evidence type="ECO:0000313" key="10">
    <source>
        <dbReference type="EMBL" id="TCK69578.1"/>
    </source>
</evidence>
<dbReference type="Proteomes" id="UP000295496">
    <property type="component" value="Unassembled WGS sequence"/>
</dbReference>
<feature type="transmembrane region" description="Helical" evidence="8">
    <location>
        <begin position="288"/>
        <end position="305"/>
    </location>
</feature>
<dbReference type="PROSITE" id="PS51012">
    <property type="entry name" value="ABC_TM2"/>
    <property type="match status" value="1"/>
</dbReference>
<accession>A0A4R1KWH3</accession>
<feature type="transmembrane region" description="Helical" evidence="8">
    <location>
        <begin position="257"/>
        <end position="281"/>
    </location>
</feature>
<evidence type="ECO:0000259" key="9">
    <source>
        <dbReference type="PROSITE" id="PS51012"/>
    </source>
</evidence>
<evidence type="ECO:0000256" key="5">
    <source>
        <dbReference type="ARBA" id="ARBA00022692"/>
    </source>
</evidence>
<proteinExistence type="inferred from homology"/>
<evidence type="ECO:0000256" key="7">
    <source>
        <dbReference type="ARBA" id="ARBA00023136"/>
    </source>
</evidence>
<protein>
    <submittedName>
        <fullName evidence="10">ABC-2 type transport system permease protein</fullName>
    </submittedName>
</protein>
<keyword evidence="4" id="KW-1003">Cell membrane</keyword>
<dbReference type="InterPro" id="IPR051449">
    <property type="entry name" value="ABC-2_transporter_component"/>
</dbReference>
<evidence type="ECO:0000256" key="3">
    <source>
        <dbReference type="ARBA" id="ARBA00022448"/>
    </source>
</evidence>
<keyword evidence="3" id="KW-0813">Transport</keyword>
<sequence>MLRWLKNVGYLMFKELKSLFSDIVMIILTIYMFSVAIFLISNMGMTDVKNGSVAIIDYDQSTLSHRMRDALIMPYFKKVQEVSPKEIDREMDLGNYTFVAEFPPNYERDMLKGDNPQVQVLVDATAVTQAGIGSGYISQIFTQEVNEFMGNIGNIAAPIKVVNNVLYNPNHSSKWFMATTQNMTNLALLALMLVGSAIIREKERGTLEHLLVMPIGSSEIAMAKVFANGLVLLVISMLSIRFITVGALGAPIPTGQIALFGVGVLVFLFSIASLGIMLAVFAPTMPQFGLLCLPIYLIMNMLSGAQSPVENMPELAQQLTQFSPLTILVAYGQDVLFRGSGIDIVWPHLLKMAALGAVFLGVALAQFKSMLSKQG</sequence>
<dbReference type="RefSeq" id="WP_132302087.1">
    <property type="nucleotide sequence ID" value="NZ_CP170642.1"/>
</dbReference>
<evidence type="ECO:0000256" key="8">
    <source>
        <dbReference type="SAM" id="Phobius"/>
    </source>
</evidence>
<keyword evidence="11" id="KW-1185">Reference proteome</keyword>
<evidence type="ECO:0000256" key="2">
    <source>
        <dbReference type="ARBA" id="ARBA00007783"/>
    </source>
</evidence>
<comment type="subcellular location">
    <subcellularLocation>
        <location evidence="1">Cell membrane</location>
        <topology evidence="1">Multi-pass membrane protein</topology>
    </subcellularLocation>
</comment>
<feature type="domain" description="ABC transmembrane type-2" evidence="9">
    <location>
        <begin position="142"/>
        <end position="370"/>
    </location>
</feature>
<evidence type="ECO:0000256" key="1">
    <source>
        <dbReference type="ARBA" id="ARBA00004651"/>
    </source>
</evidence>
<keyword evidence="5 8" id="KW-0812">Transmembrane</keyword>
<dbReference type="PANTHER" id="PTHR30294:SF47">
    <property type="entry name" value="INNER MEMBRANE TRANSPORT PERMEASE YHHJ"/>
    <property type="match status" value="1"/>
</dbReference>
<feature type="transmembrane region" description="Helical" evidence="8">
    <location>
        <begin position="220"/>
        <end position="245"/>
    </location>
</feature>
<dbReference type="OrthoDB" id="9808686at2"/>
<dbReference type="AlphaFoldDB" id="A0A4R1KWH3"/>
<dbReference type="InterPro" id="IPR013525">
    <property type="entry name" value="ABC2_TM"/>
</dbReference>
<comment type="caution">
    <text evidence="10">The sequence shown here is derived from an EMBL/GenBank/DDBJ whole genome shotgun (WGS) entry which is preliminary data.</text>
</comment>
<dbReference type="EMBL" id="SMGJ01000004">
    <property type="protein sequence ID" value="TCK69578.1"/>
    <property type="molecule type" value="Genomic_DNA"/>
</dbReference>
<dbReference type="Gene3D" id="3.40.1710.10">
    <property type="entry name" value="abc type-2 transporter like domain"/>
    <property type="match status" value="1"/>
</dbReference>